<comment type="similarity">
    <text evidence="1 2">Belongs to the outer membrane factor (OMF) (TC 1.B.17) family.</text>
</comment>
<dbReference type="GO" id="GO:0005886">
    <property type="term" value="C:plasma membrane"/>
    <property type="evidence" value="ECO:0007669"/>
    <property type="project" value="UniProtKB-SubCell"/>
</dbReference>
<evidence type="ECO:0000313" key="5">
    <source>
        <dbReference type="Proteomes" id="UP000578030"/>
    </source>
</evidence>
<dbReference type="InterPro" id="IPR003423">
    <property type="entry name" value="OMP_efflux"/>
</dbReference>
<dbReference type="NCBIfam" id="TIGR01845">
    <property type="entry name" value="outer_NodT"/>
    <property type="match status" value="1"/>
</dbReference>
<evidence type="ECO:0000256" key="1">
    <source>
        <dbReference type="ARBA" id="ARBA00007613"/>
    </source>
</evidence>
<dbReference type="Gene3D" id="1.20.1600.10">
    <property type="entry name" value="Outer membrane efflux proteins (OEP)"/>
    <property type="match status" value="1"/>
</dbReference>
<comment type="subcellular location">
    <subcellularLocation>
        <location evidence="2">Cell membrane</location>
        <topology evidence="2">Lipid-anchor</topology>
    </subcellularLocation>
</comment>
<evidence type="ECO:0000256" key="2">
    <source>
        <dbReference type="RuleBase" id="RU362097"/>
    </source>
</evidence>
<protein>
    <submittedName>
        <fullName evidence="4">Efflux transporter outer membrane subunit</fullName>
    </submittedName>
</protein>
<keyword evidence="5" id="KW-1185">Reference proteome</keyword>
<dbReference type="EMBL" id="JABEQM010000009">
    <property type="protein sequence ID" value="MBB2202309.1"/>
    <property type="molecule type" value="Genomic_DNA"/>
</dbReference>
<sequence>MSIGGGGDGIEGDRGPVLVRRGYSWRAAIVGLSAVASGCAVGPDFHKPAPWTPPHWTGPGELSAKAASAGHPGPARGPVASDIVDTAPDPAWWDVFHDAELSALERRVASENLSVAIATARLAQSRSQLRIAGAERYPGLSAAGSYSRSQYSTKMLQRIVSDVGKSQQLNLNGTNLSDLSGQFTIPLLDQWRDSIDATWEVDLWGRVRRQYEAASADLDTSVEERRGVLTAQMAEVARDYVALREAQAQLRILMDNRDTAAHTLELSQQRNSAGLVTELDVQSAQSQLDAVTARIPQMEQQIAVQVNALSLLLGAPPAALAGELLKDTDIPPVPPRVPAGLPSELARRRPDIRQAEAQLHAATAQVGEAVAEFYPRVTIDAGFGFQSLSFRDLGFWNARAWNVGPSISLPIFQGGRLRGQLELRKAAQQEAAISYRRTVLGAWHEVDNALTAYRDEQMRHDSLARQVAADGRSLDLARDQYRHGMVTFLTVLDAERRVLAAQTDLTTSTATLSTNLVQLYAALGGGWETAFPDRAAAPQVATLPQSAASHGPA</sequence>
<evidence type="ECO:0000256" key="3">
    <source>
        <dbReference type="SAM" id="MobiDB-lite"/>
    </source>
</evidence>
<keyword evidence="2" id="KW-0812">Transmembrane</keyword>
<dbReference type="InterPro" id="IPR010131">
    <property type="entry name" value="MdtP/NodT-like"/>
</dbReference>
<keyword evidence="2" id="KW-0564">Palmitate</keyword>
<accession>A0A7W4K8G5</accession>
<gene>
    <name evidence="4" type="ORF">HLH28_12130</name>
</gene>
<dbReference type="Proteomes" id="UP000578030">
    <property type="component" value="Unassembled WGS sequence"/>
</dbReference>
<dbReference type="Gene3D" id="2.20.200.10">
    <property type="entry name" value="Outer membrane efflux proteins (OEP)"/>
    <property type="match status" value="1"/>
</dbReference>
<keyword evidence="2" id="KW-0472">Membrane</keyword>
<dbReference type="Pfam" id="PF02321">
    <property type="entry name" value="OEP"/>
    <property type="match status" value="2"/>
</dbReference>
<dbReference type="GO" id="GO:0015562">
    <property type="term" value="F:efflux transmembrane transporter activity"/>
    <property type="evidence" value="ECO:0007669"/>
    <property type="project" value="InterPro"/>
</dbReference>
<dbReference type="AlphaFoldDB" id="A0A7W4K8G5"/>
<evidence type="ECO:0000313" key="4">
    <source>
        <dbReference type="EMBL" id="MBB2202309.1"/>
    </source>
</evidence>
<reference evidence="4 5" key="1">
    <citation type="submission" date="2020-04" db="EMBL/GenBank/DDBJ databases">
        <title>Description of novel Gluconacetobacter.</title>
        <authorList>
            <person name="Sombolestani A."/>
        </authorList>
    </citation>
    <scope>NUCLEOTIDE SEQUENCE [LARGE SCALE GENOMIC DNA]</scope>
    <source>
        <strain evidence="4 5">LMG 27802</strain>
    </source>
</reference>
<dbReference type="PANTHER" id="PTHR30203:SF25">
    <property type="entry name" value="OUTER MEMBRANE PROTEIN-RELATED"/>
    <property type="match status" value="1"/>
</dbReference>
<dbReference type="SUPFAM" id="SSF56954">
    <property type="entry name" value="Outer membrane efflux proteins (OEP)"/>
    <property type="match status" value="1"/>
</dbReference>
<dbReference type="RefSeq" id="WP_182959457.1">
    <property type="nucleotide sequence ID" value="NZ_JABEQM010000009.1"/>
</dbReference>
<proteinExistence type="inferred from homology"/>
<name>A0A7W4K8G5_9PROT</name>
<feature type="region of interest" description="Disordered" evidence="3">
    <location>
        <begin position="51"/>
        <end position="76"/>
    </location>
</feature>
<dbReference type="PANTHER" id="PTHR30203">
    <property type="entry name" value="OUTER MEMBRANE CATION EFFLUX PROTEIN"/>
    <property type="match status" value="1"/>
</dbReference>
<keyword evidence="2" id="KW-0449">Lipoprotein</keyword>
<organism evidence="4 5">
    <name type="scientific">Gluconacetobacter tumulisoli</name>
    <dbReference type="NCBI Taxonomy" id="1286189"/>
    <lineage>
        <taxon>Bacteria</taxon>
        <taxon>Pseudomonadati</taxon>
        <taxon>Pseudomonadota</taxon>
        <taxon>Alphaproteobacteria</taxon>
        <taxon>Acetobacterales</taxon>
        <taxon>Acetobacteraceae</taxon>
        <taxon>Gluconacetobacter</taxon>
    </lineage>
</organism>
<keyword evidence="2" id="KW-1134">Transmembrane beta strand</keyword>
<comment type="caution">
    <text evidence="4">The sequence shown here is derived from an EMBL/GenBank/DDBJ whole genome shotgun (WGS) entry which is preliminary data.</text>
</comment>